<feature type="region of interest" description="Disordered" evidence="1">
    <location>
        <begin position="1"/>
        <end position="44"/>
    </location>
</feature>
<dbReference type="AlphaFoldDB" id="A0A8S1FFF4"/>
<keyword evidence="3" id="KW-1185">Reference proteome</keyword>
<reference evidence="2 3" key="1">
    <citation type="submission" date="2020-04" db="EMBL/GenBank/DDBJ databases">
        <authorList>
            <person name="Laetsch R D."/>
            <person name="Stevens L."/>
            <person name="Kumar S."/>
            <person name="Blaxter L. M."/>
        </authorList>
    </citation>
    <scope>NUCLEOTIDE SEQUENCE [LARGE SCALE GENOMIC DNA]</scope>
</reference>
<proteinExistence type="predicted"/>
<sequence>MASLSNPKPPGIRPPKSLKLPKIVDEESDEENEEADEEQTEVEPKPIIRVAFSRRHRNRIMGFSRRKFD</sequence>
<organism evidence="2 3">
    <name type="scientific">Caenorhabditis bovis</name>
    <dbReference type="NCBI Taxonomy" id="2654633"/>
    <lineage>
        <taxon>Eukaryota</taxon>
        <taxon>Metazoa</taxon>
        <taxon>Ecdysozoa</taxon>
        <taxon>Nematoda</taxon>
        <taxon>Chromadorea</taxon>
        <taxon>Rhabditida</taxon>
        <taxon>Rhabditina</taxon>
        <taxon>Rhabditomorpha</taxon>
        <taxon>Rhabditoidea</taxon>
        <taxon>Rhabditidae</taxon>
        <taxon>Peloderinae</taxon>
        <taxon>Caenorhabditis</taxon>
    </lineage>
</organism>
<dbReference type="EMBL" id="CADEPM010000012">
    <property type="protein sequence ID" value="CAB3411192.1"/>
    <property type="molecule type" value="Genomic_DNA"/>
</dbReference>
<evidence type="ECO:0000313" key="2">
    <source>
        <dbReference type="EMBL" id="CAB3411192.1"/>
    </source>
</evidence>
<accession>A0A8S1FFF4</accession>
<evidence type="ECO:0000313" key="3">
    <source>
        <dbReference type="Proteomes" id="UP000494206"/>
    </source>
</evidence>
<feature type="compositionally biased region" description="Acidic residues" evidence="1">
    <location>
        <begin position="26"/>
        <end position="41"/>
    </location>
</feature>
<protein>
    <submittedName>
        <fullName evidence="2">Uncharacterized protein</fullName>
    </submittedName>
</protein>
<name>A0A8S1FFF4_9PELO</name>
<evidence type="ECO:0000256" key="1">
    <source>
        <dbReference type="SAM" id="MobiDB-lite"/>
    </source>
</evidence>
<comment type="caution">
    <text evidence="2">The sequence shown here is derived from an EMBL/GenBank/DDBJ whole genome shotgun (WGS) entry which is preliminary data.</text>
</comment>
<gene>
    <name evidence="2" type="ORF">CBOVIS_LOCUS12611</name>
</gene>
<dbReference type="Proteomes" id="UP000494206">
    <property type="component" value="Unassembled WGS sequence"/>
</dbReference>